<feature type="binding site" evidence="10">
    <location>
        <position position="104"/>
    </location>
    <ligand>
        <name>[2Fe-2S] cluster</name>
        <dbReference type="ChEBI" id="CHEBI:190135"/>
    </ligand>
</feature>
<evidence type="ECO:0000256" key="6">
    <source>
        <dbReference type="ARBA" id="ARBA00023014"/>
    </source>
</evidence>
<name>A0A7Y7M688_9PROT</name>
<sequence length="220" mass="23704">MSAHSPIDQIAQPDSFAFDAESEAQIAAILAKYPAERKASGTLPLLYVAQKQMGRQTGSAWVPRAAMDEIARRLEVAPIRVYEVATFYLMFNTRPIGRHHLQVCTTTSCWLRGSDEVVAACKEATGISAFGQSSADGLFTLTEVECLGACANAPILQVDDDYYEDLDGPRTIELIEALRRGERPASGPRIDRMGSAPAGGRKTLTDSPADHAADHPANLG</sequence>
<dbReference type="Gene3D" id="3.40.30.10">
    <property type="entry name" value="Glutaredoxin"/>
    <property type="match status" value="1"/>
</dbReference>
<dbReference type="InterPro" id="IPR036249">
    <property type="entry name" value="Thioredoxin-like_sf"/>
</dbReference>
<dbReference type="GO" id="GO:1902494">
    <property type="term" value="C:catalytic complex"/>
    <property type="evidence" value="ECO:0007669"/>
    <property type="project" value="UniProtKB-ARBA"/>
</dbReference>
<dbReference type="SUPFAM" id="SSF52833">
    <property type="entry name" value="Thioredoxin-like"/>
    <property type="match status" value="1"/>
</dbReference>
<evidence type="ECO:0000313" key="12">
    <source>
        <dbReference type="EMBL" id="NVN10436.1"/>
    </source>
</evidence>
<comment type="catalytic activity">
    <reaction evidence="9">
        <text>a quinone + NADH + 5 H(+)(in) = a quinol + NAD(+) + 4 H(+)(out)</text>
        <dbReference type="Rhea" id="RHEA:57888"/>
        <dbReference type="ChEBI" id="CHEBI:15378"/>
        <dbReference type="ChEBI" id="CHEBI:24646"/>
        <dbReference type="ChEBI" id="CHEBI:57540"/>
        <dbReference type="ChEBI" id="CHEBI:57945"/>
        <dbReference type="ChEBI" id="CHEBI:132124"/>
    </reaction>
</comment>
<comment type="cofactor">
    <cofactor evidence="8">
        <name>[2Fe-2S] cluster</name>
        <dbReference type="ChEBI" id="CHEBI:190135"/>
    </cofactor>
</comment>
<dbReference type="PANTHER" id="PTHR10371:SF3">
    <property type="entry name" value="NADH DEHYDROGENASE [UBIQUINONE] FLAVOPROTEIN 2, MITOCHONDRIAL"/>
    <property type="match status" value="1"/>
</dbReference>
<dbReference type="GO" id="GO:0031967">
    <property type="term" value="C:organelle envelope"/>
    <property type="evidence" value="ECO:0007669"/>
    <property type="project" value="UniProtKB-ARBA"/>
</dbReference>
<comment type="similarity">
    <text evidence="1">Belongs to the complex I 24 kDa subunit family.</text>
</comment>
<evidence type="ECO:0000256" key="10">
    <source>
        <dbReference type="PIRSR" id="PIRSR000216-1"/>
    </source>
</evidence>
<dbReference type="NCBIfam" id="TIGR01958">
    <property type="entry name" value="nuoE_fam"/>
    <property type="match status" value="1"/>
</dbReference>
<dbReference type="FunFam" id="1.10.10.1590:FF:000001">
    <property type="entry name" value="NADH-quinone oxidoreductase subunit E"/>
    <property type="match status" value="1"/>
</dbReference>
<evidence type="ECO:0000256" key="4">
    <source>
        <dbReference type="ARBA" id="ARBA00022967"/>
    </source>
</evidence>
<protein>
    <submittedName>
        <fullName evidence="12">NAD(P)H-dependent oxidoreductase subunit E</fullName>
    </submittedName>
</protein>
<dbReference type="GO" id="GO:0098796">
    <property type="term" value="C:membrane protein complex"/>
    <property type="evidence" value="ECO:0007669"/>
    <property type="project" value="UniProtKB-ARBA"/>
</dbReference>
<dbReference type="AlphaFoldDB" id="A0A7Y7M688"/>
<evidence type="ECO:0000256" key="7">
    <source>
        <dbReference type="ARBA" id="ARBA00023027"/>
    </source>
</evidence>
<dbReference type="InterPro" id="IPR042128">
    <property type="entry name" value="NuoE_dom"/>
</dbReference>
<dbReference type="PIRSF" id="PIRSF000216">
    <property type="entry name" value="NADH_DH_24kDa"/>
    <property type="match status" value="1"/>
</dbReference>
<dbReference type="GO" id="GO:0022804">
    <property type="term" value="F:active transmembrane transporter activity"/>
    <property type="evidence" value="ECO:0007669"/>
    <property type="project" value="UniProtKB-ARBA"/>
</dbReference>
<dbReference type="GO" id="GO:0022890">
    <property type="term" value="F:inorganic cation transmembrane transporter activity"/>
    <property type="evidence" value="ECO:0007669"/>
    <property type="project" value="UniProtKB-ARBA"/>
</dbReference>
<dbReference type="PROSITE" id="PS01099">
    <property type="entry name" value="COMPLEX1_24K"/>
    <property type="match status" value="1"/>
</dbReference>
<evidence type="ECO:0000256" key="11">
    <source>
        <dbReference type="SAM" id="MobiDB-lite"/>
    </source>
</evidence>
<evidence type="ECO:0000313" key="15">
    <source>
        <dbReference type="Proteomes" id="UP001449795"/>
    </source>
</evidence>
<comment type="cofactor">
    <cofactor evidence="10">
        <name>[2Fe-2S] cluster</name>
        <dbReference type="ChEBI" id="CHEBI:190135"/>
    </cofactor>
    <text evidence="10">Binds 1 [2Fe-2S] cluster.</text>
</comment>
<reference evidence="13 15" key="2">
    <citation type="submission" date="2024-04" db="EMBL/GenBank/DDBJ databases">
        <title>Complete genome sequence of Nguyenibacter vanlangesis HBCM-1154, a strain capable of nitrogen fixation, IAA production, and phosphorus solubilization isolated from sugarcane soil.</title>
        <authorList>
            <person name="MY HANH P."/>
        </authorList>
    </citation>
    <scope>NUCLEOTIDE SEQUENCE [LARGE SCALE GENOMIC DNA]</scope>
    <source>
        <strain evidence="13 15">HBCM 1154</strain>
    </source>
</reference>
<organism evidence="12 14">
    <name type="scientific">Nguyenibacter vanlangensis</name>
    <dbReference type="NCBI Taxonomy" id="1216886"/>
    <lineage>
        <taxon>Bacteria</taxon>
        <taxon>Pseudomonadati</taxon>
        <taxon>Pseudomonadota</taxon>
        <taxon>Alphaproteobacteria</taxon>
        <taxon>Acetobacterales</taxon>
        <taxon>Acetobacteraceae</taxon>
        <taxon>Nguyenibacter</taxon>
    </lineage>
</organism>
<dbReference type="EMBL" id="JABXXP010000040">
    <property type="protein sequence ID" value="NVN10436.1"/>
    <property type="molecule type" value="Genomic_DNA"/>
</dbReference>
<evidence type="ECO:0000256" key="1">
    <source>
        <dbReference type="ARBA" id="ARBA00010643"/>
    </source>
</evidence>
<evidence type="ECO:0000256" key="9">
    <source>
        <dbReference type="ARBA" id="ARBA00047712"/>
    </source>
</evidence>
<dbReference type="InterPro" id="IPR041921">
    <property type="entry name" value="NuoE_N"/>
</dbReference>
<evidence type="ECO:0000256" key="5">
    <source>
        <dbReference type="ARBA" id="ARBA00023004"/>
    </source>
</evidence>
<dbReference type="PANTHER" id="PTHR10371">
    <property type="entry name" value="NADH DEHYDROGENASE UBIQUINONE FLAVOPROTEIN 2, MITOCHONDRIAL"/>
    <property type="match status" value="1"/>
</dbReference>
<dbReference type="RefSeq" id="WP_176639213.1">
    <property type="nucleotide sequence ID" value="NZ_CP152276.1"/>
</dbReference>
<evidence type="ECO:0000256" key="2">
    <source>
        <dbReference type="ARBA" id="ARBA00022714"/>
    </source>
</evidence>
<feature type="binding site" evidence="10">
    <location>
        <position position="146"/>
    </location>
    <ligand>
        <name>[2Fe-2S] cluster</name>
        <dbReference type="ChEBI" id="CHEBI:190135"/>
    </ligand>
</feature>
<keyword evidence="6 10" id="KW-0411">Iron-sulfur</keyword>
<evidence type="ECO:0000313" key="13">
    <source>
        <dbReference type="EMBL" id="XAE43099.1"/>
    </source>
</evidence>
<reference evidence="12 14" key="1">
    <citation type="submission" date="2020-06" db="EMBL/GenBank/DDBJ databases">
        <title>Description of novel acetic acid bacteria.</title>
        <authorList>
            <person name="Sombolestani A."/>
        </authorList>
    </citation>
    <scope>NUCLEOTIDE SEQUENCE [LARGE SCALE GENOMIC DNA]</scope>
    <source>
        <strain evidence="12 14">LMG 31431</strain>
    </source>
</reference>
<keyword evidence="15" id="KW-1185">Reference proteome</keyword>
<evidence type="ECO:0000256" key="8">
    <source>
        <dbReference type="ARBA" id="ARBA00034078"/>
    </source>
</evidence>
<dbReference type="GO" id="GO:0098662">
    <property type="term" value="P:inorganic cation transmembrane transport"/>
    <property type="evidence" value="ECO:0007669"/>
    <property type="project" value="UniProtKB-ARBA"/>
</dbReference>
<keyword evidence="4" id="KW-1278">Translocase</keyword>
<keyword evidence="5 10" id="KW-0408">Iron</keyword>
<keyword evidence="2 10" id="KW-0001">2Fe-2S</keyword>
<dbReference type="Proteomes" id="UP001449795">
    <property type="component" value="Chromosome"/>
</dbReference>
<dbReference type="FunFam" id="3.40.30.10:FF:000022">
    <property type="entry name" value="NADH dehydrogenase flavoprotein 2, mitochondrial"/>
    <property type="match status" value="1"/>
</dbReference>
<evidence type="ECO:0000313" key="14">
    <source>
        <dbReference type="Proteomes" id="UP000534870"/>
    </source>
</evidence>
<proteinExistence type="inferred from homology"/>
<dbReference type="GO" id="GO:0051537">
    <property type="term" value="F:2 iron, 2 sulfur cluster binding"/>
    <property type="evidence" value="ECO:0007669"/>
    <property type="project" value="UniProtKB-KW"/>
</dbReference>
<dbReference type="Pfam" id="PF01257">
    <property type="entry name" value="2Fe-2S_thioredx"/>
    <property type="match status" value="1"/>
</dbReference>
<keyword evidence="3 10" id="KW-0479">Metal-binding</keyword>
<accession>A0A7Y7M688</accession>
<dbReference type="GO" id="GO:0003954">
    <property type="term" value="F:NADH dehydrogenase activity"/>
    <property type="evidence" value="ECO:0007669"/>
    <property type="project" value="TreeGrafter"/>
</dbReference>
<gene>
    <name evidence="13" type="ORF">AAC691_01045</name>
    <name evidence="12" type="ORF">HUK84_04605</name>
</gene>
<dbReference type="Proteomes" id="UP000534870">
    <property type="component" value="Unassembled WGS sequence"/>
</dbReference>
<dbReference type="GO" id="GO:0046872">
    <property type="term" value="F:metal ion binding"/>
    <property type="evidence" value="ECO:0007669"/>
    <property type="project" value="UniProtKB-KW"/>
</dbReference>
<keyword evidence="7" id="KW-0520">NAD</keyword>
<dbReference type="EMBL" id="CP152276">
    <property type="protein sequence ID" value="XAE43099.1"/>
    <property type="molecule type" value="Genomic_DNA"/>
</dbReference>
<dbReference type="InterPro" id="IPR002023">
    <property type="entry name" value="NuoE-like"/>
</dbReference>
<dbReference type="CDD" id="cd03064">
    <property type="entry name" value="TRX_Fd_NuoE"/>
    <property type="match status" value="1"/>
</dbReference>
<dbReference type="Gene3D" id="1.10.10.1590">
    <property type="entry name" value="NADH-quinone oxidoreductase subunit E"/>
    <property type="match status" value="1"/>
</dbReference>
<dbReference type="GO" id="GO:0008324">
    <property type="term" value="F:monoatomic cation transmembrane transporter activity"/>
    <property type="evidence" value="ECO:0007669"/>
    <property type="project" value="UniProtKB-ARBA"/>
</dbReference>
<feature type="binding site" evidence="10">
    <location>
        <position position="150"/>
    </location>
    <ligand>
        <name>[2Fe-2S] cluster</name>
        <dbReference type="ChEBI" id="CHEBI:190135"/>
    </ligand>
</feature>
<dbReference type="GO" id="GO:0031090">
    <property type="term" value="C:organelle membrane"/>
    <property type="evidence" value="ECO:0007669"/>
    <property type="project" value="UniProtKB-ARBA"/>
</dbReference>
<feature type="region of interest" description="Disordered" evidence="11">
    <location>
        <begin position="183"/>
        <end position="220"/>
    </location>
</feature>
<feature type="binding site" evidence="10">
    <location>
        <position position="109"/>
    </location>
    <ligand>
        <name>[2Fe-2S] cluster</name>
        <dbReference type="ChEBI" id="CHEBI:190135"/>
    </ligand>
</feature>
<evidence type="ECO:0000256" key="3">
    <source>
        <dbReference type="ARBA" id="ARBA00022723"/>
    </source>
</evidence>